<accession>A0A5M6CLV1</accession>
<name>A0A5M6CLV1_9BACT</name>
<keyword evidence="2" id="KW-1185">Reference proteome</keyword>
<dbReference type="AlphaFoldDB" id="A0A5M6CLV1"/>
<evidence type="ECO:0000313" key="1">
    <source>
        <dbReference type="EMBL" id="KAA5535410.1"/>
    </source>
</evidence>
<dbReference type="Proteomes" id="UP000324479">
    <property type="component" value="Unassembled WGS sequence"/>
</dbReference>
<reference evidence="1 2" key="1">
    <citation type="submission" date="2019-08" db="EMBL/GenBank/DDBJ databases">
        <authorList>
            <person name="Dhanesh K."/>
            <person name="Kumar G."/>
            <person name="Sasikala C."/>
            <person name="Venkata Ramana C."/>
        </authorList>
    </citation>
    <scope>NUCLEOTIDE SEQUENCE [LARGE SCALE GENOMIC DNA]</scope>
    <source>
        <strain evidence="1 2">JC645</strain>
    </source>
</reference>
<sequence length="168" mass="19053">MHTLFTIARPLLARYTTAEECGQGNCNVIAELHDDPNFEFTAEMLHDAAADASFAGDAPVIDYSMIEDVQINFGLSITVTFRICFFTELGHSDSPARFSIIAEEPSTETFRVEYGCGLLDEHGRFWYPRTDKHVGRYDMPPASNDQWAYFHSKRYGHGLSEFVRGQTR</sequence>
<protein>
    <submittedName>
        <fullName evidence="1">Uncharacterized protein</fullName>
    </submittedName>
</protein>
<gene>
    <name evidence="1" type="ORF">FYK55_28585</name>
</gene>
<organism evidence="1 2">
    <name type="scientific">Roseiconus nitratireducens</name>
    <dbReference type="NCBI Taxonomy" id="2605748"/>
    <lineage>
        <taxon>Bacteria</taxon>
        <taxon>Pseudomonadati</taxon>
        <taxon>Planctomycetota</taxon>
        <taxon>Planctomycetia</taxon>
        <taxon>Pirellulales</taxon>
        <taxon>Pirellulaceae</taxon>
        <taxon>Roseiconus</taxon>
    </lineage>
</organism>
<proteinExistence type="predicted"/>
<comment type="caution">
    <text evidence="1">The sequence shown here is derived from an EMBL/GenBank/DDBJ whole genome shotgun (WGS) entry which is preliminary data.</text>
</comment>
<dbReference type="RefSeq" id="WP_150080042.1">
    <property type="nucleotide sequence ID" value="NZ_VWOX01000051.1"/>
</dbReference>
<dbReference type="EMBL" id="VWOX01000051">
    <property type="protein sequence ID" value="KAA5535410.1"/>
    <property type="molecule type" value="Genomic_DNA"/>
</dbReference>
<evidence type="ECO:0000313" key="2">
    <source>
        <dbReference type="Proteomes" id="UP000324479"/>
    </source>
</evidence>